<accession>M1VIP0</accession>
<dbReference type="SUPFAM" id="SSF46579">
    <property type="entry name" value="Prefoldin"/>
    <property type="match status" value="1"/>
</dbReference>
<evidence type="ECO:0000256" key="1">
    <source>
        <dbReference type="ARBA" id="ARBA00008045"/>
    </source>
</evidence>
<keyword evidence="3" id="KW-0175">Coiled coil</keyword>
<feature type="coiled-coil region" evidence="3">
    <location>
        <begin position="94"/>
        <end position="121"/>
    </location>
</feature>
<dbReference type="GO" id="GO:0051087">
    <property type="term" value="F:protein-folding chaperone binding"/>
    <property type="evidence" value="ECO:0007669"/>
    <property type="project" value="TreeGrafter"/>
</dbReference>
<dbReference type="GO" id="GO:0051082">
    <property type="term" value="F:unfolded protein binding"/>
    <property type="evidence" value="ECO:0007669"/>
    <property type="project" value="InterPro"/>
</dbReference>
<dbReference type="GeneID" id="16995008"/>
<dbReference type="RefSeq" id="XP_005537054.1">
    <property type="nucleotide sequence ID" value="XM_005536997.1"/>
</dbReference>
<evidence type="ECO:0000256" key="3">
    <source>
        <dbReference type="SAM" id="Coils"/>
    </source>
</evidence>
<dbReference type="GO" id="GO:0005737">
    <property type="term" value="C:cytoplasm"/>
    <property type="evidence" value="ECO:0007669"/>
    <property type="project" value="TreeGrafter"/>
</dbReference>
<gene>
    <name evidence="4" type="ORF">CYME_CMM163C</name>
</gene>
<dbReference type="KEGG" id="cme:CYME_CMM163C"/>
<dbReference type="Gene3D" id="1.10.287.370">
    <property type="match status" value="1"/>
</dbReference>
<dbReference type="STRING" id="280699.M1VIP0"/>
<dbReference type="Proteomes" id="UP000007014">
    <property type="component" value="Chromosome 13"/>
</dbReference>
<sequence length="130" mass="15035">MNRNDQAVAQVAALKNLIEQVRSKEDQWTKQVARKRSLLAQLQENEFVREELTLVERDPGARLYKLHGPCLLPKRRADVADNVKQRQDLLLGEIRRVDGVISNLERELQELQQRLREAQRQLTTPATTTA</sequence>
<reference evidence="4 5" key="1">
    <citation type="journal article" date="2004" name="Nature">
        <title>Genome sequence of the ultrasmall unicellular red alga Cyanidioschyzon merolae 10D.</title>
        <authorList>
            <person name="Matsuzaki M."/>
            <person name="Misumi O."/>
            <person name="Shin-i T."/>
            <person name="Maruyama S."/>
            <person name="Takahara M."/>
            <person name="Miyagishima S."/>
            <person name="Mori T."/>
            <person name="Nishida K."/>
            <person name="Yagisawa F."/>
            <person name="Nishida K."/>
            <person name="Yoshida Y."/>
            <person name="Nishimura Y."/>
            <person name="Nakao S."/>
            <person name="Kobayashi T."/>
            <person name="Momoyama Y."/>
            <person name="Higashiyama T."/>
            <person name="Minoda A."/>
            <person name="Sano M."/>
            <person name="Nomoto H."/>
            <person name="Oishi K."/>
            <person name="Hayashi H."/>
            <person name="Ohta F."/>
            <person name="Nishizaka S."/>
            <person name="Haga S."/>
            <person name="Miura S."/>
            <person name="Morishita T."/>
            <person name="Kabeya Y."/>
            <person name="Terasawa K."/>
            <person name="Suzuki Y."/>
            <person name="Ishii Y."/>
            <person name="Asakawa S."/>
            <person name="Takano H."/>
            <person name="Ohta N."/>
            <person name="Kuroiwa H."/>
            <person name="Tanaka K."/>
            <person name="Shimizu N."/>
            <person name="Sugano S."/>
            <person name="Sato N."/>
            <person name="Nozaki H."/>
            <person name="Ogasawara N."/>
            <person name="Kohara Y."/>
            <person name="Kuroiwa T."/>
        </authorList>
    </citation>
    <scope>NUCLEOTIDE SEQUENCE [LARGE SCALE GENOMIC DNA]</scope>
    <source>
        <strain evidence="4 5">10D</strain>
    </source>
</reference>
<protein>
    <recommendedName>
        <fullName evidence="6">Prefoldin subunit 6</fullName>
    </recommendedName>
</protein>
<name>M1VIP0_CYAM1</name>
<dbReference type="Gramene" id="CMM163CT">
    <property type="protein sequence ID" value="CMM163CT"/>
    <property type="gene ID" value="CMM163C"/>
</dbReference>
<dbReference type="GO" id="GO:0051131">
    <property type="term" value="P:chaperone-mediated protein complex assembly"/>
    <property type="evidence" value="ECO:0007669"/>
    <property type="project" value="TreeGrafter"/>
</dbReference>
<dbReference type="GO" id="GO:0016272">
    <property type="term" value="C:prefoldin complex"/>
    <property type="evidence" value="ECO:0007669"/>
    <property type="project" value="InterPro"/>
</dbReference>
<dbReference type="HOGENOM" id="CLU_1941115_0_0_1"/>
<organism evidence="4 5">
    <name type="scientific">Cyanidioschyzon merolae (strain NIES-3377 / 10D)</name>
    <name type="common">Unicellular red alga</name>
    <dbReference type="NCBI Taxonomy" id="280699"/>
    <lineage>
        <taxon>Eukaryota</taxon>
        <taxon>Rhodophyta</taxon>
        <taxon>Bangiophyceae</taxon>
        <taxon>Cyanidiales</taxon>
        <taxon>Cyanidiaceae</taxon>
        <taxon>Cyanidioschyzon</taxon>
    </lineage>
</organism>
<dbReference type="PANTHER" id="PTHR21431:SF0">
    <property type="entry name" value="PREFOLDIN SUBUNIT 6"/>
    <property type="match status" value="1"/>
</dbReference>
<proteinExistence type="inferred from homology"/>
<evidence type="ECO:0000313" key="5">
    <source>
        <dbReference type="Proteomes" id="UP000007014"/>
    </source>
</evidence>
<dbReference type="InterPro" id="IPR002777">
    <property type="entry name" value="PFD_beta-like"/>
</dbReference>
<dbReference type="InterPro" id="IPR009053">
    <property type="entry name" value="Prefoldin"/>
</dbReference>
<comment type="similarity">
    <text evidence="1">Belongs to the prefoldin subunit beta family.</text>
</comment>
<dbReference type="GO" id="GO:0006457">
    <property type="term" value="P:protein folding"/>
    <property type="evidence" value="ECO:0007669"/>
    <property type="project" value="InterPro"/>
</dbReference>
<keyword evidence="5" id="KW-1185">Reference proteome</keyword>
<evidence type="ECO:0000313" key="4">
    <source>
        <dbReference type="EMBL" id="BAM81018.1"/>
    </source>
</evidence>
<dbReference type="OrthoDB" id="248120at2759"/>
<dbReference type="Pfam" id="PF01920">
    <property type="entry name" value="Prefoldin_2"/>
    <property type="match status" value="1"/>
</dbReference>
<dbReference type="EMBL" id="AP006495">
    <property type="protein sequence ID" value="BAM81018.1"/>
    <property type="molecule type" value="Genomic_DNA"/>
</dbReference>
<keyword evidence="2" id="KW-0143">Chaperone</keyword>
<dbReference type="AlphaFoldDB" id="M1VIP0"/>
<reference evidence="4 5" key="2">
    <citation type="journal article" date="2007" name="BMC Biol.">
        <title>A 100%-complete sequence reveals unusually simple genomic features in the hot-spring red alga Cyanidioschyzon merolae.</title>
        <authorList>
            <person name="Nozaki H."/>
            <person name="Takano H."/>
            <person name="Misumi O."/>
            <person name="Terasawa K."/>
            <person name="Matsuzaki M."/>
            <person name="Maruyama S."/>
            <person name="Nishida K."/>
            <person name="Yagisawa F."/>
            <person name="Yoshida Y."/>
            <person name="Fujiwara T."/>
            <person name="Takio S."/>
            <person name="Tamura K."/>
            <person name="Chung S.J."/>
            <person name="Nakamura S."/>
            <person name="Kuroiwa H."/>
            <person name="Tanaka K."/>
            <person name="Sato N."/>
            <person name="Kuroiwa T."/>
        </authorList>
    </citation>
    <scope>NUCLEOTIDE SEQUENCE [LARGE SCALE GENOMIC DNA]</scope>
    <source>
        <strain evidence="4 5">10D</strain>
    </source>
</reference>
<evidence type="ECO:0000256" key="2">
    <source>
        <dbReference type="ARBA" id="ARBA00023186"/>
    </source>
</evidence>
<feature type="coiled-coil region" evidence="3">
    <location>
        <begin position="4"/>
        <end position="45"/>
    </location>
</feature>
<dbReference type="OMA" id="VQTEFAQ"/>
<evidence type="ECO:0008006" key="6">
    <source>
        <dbReference type="Google" id="ProtNLM"/>
    </source>
</evidence>
<dbReference type="PANTHER" id="PTHR21431">
    <property type="entry name" value="PREFOLDIN SUBUNIT 6"/>
    <property type="match status" value="1"/>
</dbReference>